<sequence length="77" mass="8655">MTEHVKAEDLMALKSYGKPNSSAAYSILFFFPSHFTPHDGASRLLPKMPLPSMLLAKIRSQSSKERRAEAHPLKTEQ</sequence>
<keyword evidence="3" id="KW-1185">Reference proteome</keyword>
<feature type="compositionally biased region" description="Basic and acidic residues" evidence="1">
    <location>
        <begin position="62"/>
        <end position="77"/>
    </location>
</feature>
<organism evidence="2 3">
    <name type="scientific">Acropora cervicornis</name>
    <name type="common">Staghorn coral</name>
    <dbReference type="NCBI Taxonomy" id="6130"/>
    <lineage>
        <taxon>Eukaryota</taxon>
        <taxon>Metazoa</taxon>
        <taxon>Cnidaria</taxon>
        <taxon>Anthozoa</taxon>
        <taxon>Hexacorallia</taxon>
        <taxon>Scleractinia</taxon>
        <taxon>Astrocoeniina</taxon>
        <taxon>Acroporidae</taxon>
        <taxon>Acropora</taxon>
    </lineage>
</organism>
<gene>
    <name evidence="2" type="ORF">P5673_021378</name>
</gene>
<protein>
    <submittedName>
        <fullName evidence="2">Uncharacterized protein</fullName>
    </submittedName>
</protein>
<proteinExistence type="predicted"/>
<feature type="region of interest" description="Disordered" evidence="1">
    <location>
        <begin position="58"/>
        <end position="77"/>
    </location>
</feature>
<dbReference type="AlphaFoldDB" id="A0AAD9Q858"/>
<evidence type="ECO:0000256" key="1">
    <source>
        <dbReference type="SAM" id="MobiDB-lite"/>
    </source>
</evidence>
<dbReference type="EMBL" id="JARQWQ010000055">
    <property type="protein sequence ID" value="KAK2556484.1"/>
    <property type="molecule type" value="Genomic_DNA"/>
</dbReference>
<reference evidence="2" key="1">
    <citation type="journal article" date="2023" name="G3 (Bethesda)">
        <title>Whole genome assembly and annotation of the endangered Caribbean coral Acropora cervicornis.</title>
        <authorList>
            <person name="Selwyn J.D."/>
            <person name="Vollmer S.V."/>
        </authorList>
    </citation>
    <scope>NUCLEOTIDE SEQUENCE</scope>
    <source>
        <strain evidence="2">K2</strain>
    </source>
</reference>
<dbReference type="Proteomes" id="UP001249851">
    <property type="component" value="Unassembled WGS sequence"/>
</dbReference>
<accession>A0AAD9Q858</accession>
<evidence type="ECO:0000313" key="2">
    <source>
        <dbReference type="EMBL" id="KAK2556484.1"/>
    </source>
</evidence>
<evidence type="ECO:0000313" key="3">
    <source>
        <dbReference type="Proteomes" id="UP001249851"/>
    </source>
</evidence>
<comment type="caution">
    <text evidence="2">The sequence shown here is derived from an EMBL/GenBank/DDBJ whole genome shotgun (WGS) entry which is preliminary data.</text>
</comment>
<reference evidence="2" key="2">
    <citation type="journal article" date="2023" name="Science">
        <title>Genomic signatures of disease resistance in endangered staghorn corals.</title>
        <authorList>
            <person name="Vollmer S.V."/>
            <person name="Selwyn J.D."/>
            <person name="Despard B.A."/>
            <person name="Roesel C.L."/>
        </authorList>
    </citation>
    <scope>NUCLEOTIDE SEQUENCE</scope>
    <source>
        <strain evidence="2">K2</strain>
    </source>
</reference>
<feature type="non-terminal residue" evidence="2">
    <location>
        <position position="1"/>
    </location>
</feature>
<name>A0AAD9Q858_ACRCE</name>